<dbReference type="EMBL" id="NJET01000063">
    <property type="protein sequence ID" value="PHH62815.1"/>
    <property type="molecule type" value="Genomic_DNA"/>
</dbReference>
<evidence type="ECO:0000259" key="6">
    <source>
        <dbReference type="Pfam" id="PF00155"/>
    </source>
</evidence>
<dbReference type="Pfam" id="PF00155">
    <property type="entry name" value="Aminotran_1_2"/>
    <property type="match status" value="1"/>
</dbReference>
<dbReference type="GO" id="GO:0016740">
    <property type="term" value="F:transferase activity"/>
    <property type="evidence" value="ECO:0007669"/>
    <property type="project" value="UniProtKB-KW"/>
</dbReference>
<dbReference type="InterPro" id="IPR015422">
    <property type="entry name" value="PyrdxlP-dep_Trfase_small"/>
</dbReference>
<dbReference type="InterPro" id="IPR004839">
    <property type="entry name" value="Aminotransferase_I/II_large"/>
</dbReference>
<comment type="similarity">
    <text evidence="2">Belongs to the class-II pyridoxal-phosphate-dependent aminotransferase family. BioF subfamily.</text>
</comment>
<dbReference type="InterPro" id="IPR001917">
    <property type="entry name" value="Aminotrans_II_pyridoxalP_BS"/>
</dbReference>
<dbReference type="STRING" id="1399860.A0A2C5Y005"/>
<reference evidence="7 8" key="1">
    <citation type="submission" date="2017-06" db="EMBL/GenBank/DDBJ databases">
        <title>Ant-infecting Ophiocordyceps genomes reveal a high diversity of potential behavioral manipulation genes and a possible major role for enterotoxins.</title>
        <authorList>
            <person name="De Bekker C."/>
            <person name="Evans H.C."/>
            <person name="Brachmann A."/>
            <person name="Hughes D.P."/>
        </authorList>
    </citation>
    <scope>NUCLEOTIDE SEQUENCE [LARGE SCALE GENOMIC DNA]</scope>
    <source>
        <strain evidence="7 8">Map64</strain>
    </source>
</reference>
<dbReference type="InterPro" id="IPR015421">
    <property type="entry name" value="PyrdxlP-dep_Trfase_major"/>
</dbReference>
<dbReference type="PANTHER" id="PTHR13693">
    <property type="entry name" value="CLASS II AMINOTRANSFERASE/8-AMINO-7-OXONONANOATE SYNTHASE"/>
    <property type="match status" value="1"/>
</dbReference>
<evidence type="ECO:0000256" key="5">
    <source>
        <dbReference type="RuleBase" id="RU003693"/>
    </source>
</evidence>
<feature type="domain" description="Aminotransferase class I/classII large" evidence="6">
    <location>
        <begin position="36"/>
        <end position="403"/>
    </location>
</feature>
<dbReference type="InterPro" id="IPR015424">
    <property type="entry name" value="PyrdxlP-dep_Trfase"/>
</dbReference>
<dbReference type="SUPFAM" id="SSF53383">
    <property type="entry name" value="PLP-dependent transferases"/>
    <property type="match status" value="1"/>
</dbReference>
<dbReference type="Proteomes" id="UP000226192">
    <property type="component" value="Unassembled WGS sequence"/>
</dbReference>
<protein>
    <recommendedName>
        <fullName evidence="6">Aminotransferase class I/classII large domain-containing protein</fullName>
    </recommendedName>
</protein>
<keyword evidence="4 5" id="KW-0663">Pyridoxal phosphate</keyword>
<dbReference type="InterPro" id="IPR050087">
    <property type="entry name" value="AON_synthase_class-II"/>
</dbReference>
<evidence type="ECO:0000313" key="8">
    <source>
        <dbReference type="Proteomes" id="UP000226192"/>
    </source>
</evidence>
<evidence type="ECO:0000313" key="7">
    <source>
        <dbReference type="EMBL" id="PHH62815.1"/>
    </source>
</evidence>
<dbReference type="GO" id="GO:0009102">
    <property type="term" value="P:biotin biosynthetic process"/>
    <property type="evidence" value="ECO:0007669"/>
    <property type="project" value="TreeGrafter"/>
</dbReference>
<gene>
    <name evidence="7" type="ORF">CDD81_6707</name>
</gene>
<dbReference type="AlphaFoldDB" id="A0A2C5Y005"/>
<evidence type="ECO:0000256" key="1">
    <source>
        <dbReference type="ARBA" id="ARBA00001933"/>
    </source>
</evidence>
<dbReference type="PANTHER" id="PTHR13693:SF77">
    <property type="entry name" value="8-AMINO-7-OXONONANOATE SYNTHASE"/>
    <property type="match status" value="1"/>
</dbReference>
<comment type="caution">
    <text evidence="7">The sequence shown here is derived from an EMBL/GenBank/DDBJ whole genome shotgun (WGS) entry which is preliminary data.</text>
</comment>
<keyword evidence="8" id="KW-1185">Reference proteome</keyword>
<dbReference type="GO" id="GO:0030170">
    <property type="term" value="F:pyridoxal phosphate binding"/>
    <property type="evidence" value="ECO:0007669"/>
    <property type="project" value="InterPro"/>
</dbReference>
<evidence type="ECO:0000256" key="3">
    <source>
        <dbReference type="ARBA" id="ARBA00022679"/>
    </source>
</evidence>
<name>A0A2C5Y005_9HYPO</name>
<sequence>MGNSSRALDDLLEAVLQRRASQNRLRQLTVPAAGAIDFSSNGYLCLATNAEVRASFLGRLQQQSSLALGSGGSRLLDGNTTTVEALEASIAAFHGADAGLLFNSGFDANTGLFGSVPQAEDVVVYDELIHASVHDGLRQSRARRAMAFAHNCVWQEQGQHLLPSLAQLLAALADAGGNVFVAVESVYSMDGDLAPLNDIVACIQQRLPRGNGYLVVDEAHATGWLGEHGRGLVSHLGLEQDVWARIHTFGKALGCGGAIVLSSPSTRSYLINYARSFIYTTALGFPSLAAIEAVYDHLKSGRVERQVRHLRFLMQHAHDLVVSLCARHETPPSVLRVGSGPPQSPIIPLFTAHARQLARHCQNKGFTIRPIVAPTVPIGTDRVRLCLHAENSVQQVQSLCGAIEQWLCGEMDKGRSRSKF</sequence>
<dbReference type="PROSITE" id="PS00599">
    <property type="entry name" value="AA_TRANSFER_CLASS_2"/>
    <property type="match status" value="1"/>
</dbReference>
<evidence type="ECO:0000256" key="2">
    <source>
        <dbReference type="ARBA" id="ARBA00010008"/>
    </source>
</evidence>
<keyword evidence="3" id="KW-0808">Transferase</keyword>
<dbReference type="Gene3D" id="3.40.640.10">
    <property type="entry name" value="Type I PLP-dependent aspartate aminotransferase-like (Major domain)"/>
    <property type="match status" value="1"/>
</dbReference>
<comment type="cofactor">
    <cofactor evidence="1 5">
        <name>pyridoxal 5'-phosphate</name>
        <dbReference type="ChEBI" id="CHEBI:597326"/>
    </cofactor>
</comment>
<proteinExistence type="inferred from homology"/>
<dbReference type="OrthoDB" id="2382073at2759"/>
<accession>A0A2C5Y005</accession>
<evidence type="ECO:0000256" key="4">
    <source>
        <dbReference type="ARBA" id="ARBA00022898"/>
    </source>
</evidence>
<dbReference type="Gene3D" id="3.90.1150.10">
    <property type="entry name" value="Aspartate Aminotransferase, domain 1"/>
    <property type="match status" value="1"/>
</dbReference>
<organism evidence="7 8">
    <name type="scientific">Ophiocordyceps australis</name>
    <dbReference type="NCBI Taxonomy" id="1399860"/>
    <lineage>
        <taxon>Eukaryota</taxon>
        <taxon>Fungi</taxon>
        <taxon>Dikarya</taxon>
        <taxon>Ascomycota</taxon>
        <taxon>Pezizomycotina</taxon>
        <taxon>Sordariomycetes</taxon>
        <taxon>Hypocreomycetidae</taxon>
        <taxon>Hypocreales</taxon>
        <taxon>Ophiocordycipitaceae</taxon>
        <taxon>Ophiocordyceps</taxon>
    </lineage>
</organism>